<evidence type="ECO:0000256" key="4">
    <source>
        <dbReference type="ARBA" id="ARBA00012744"/>
    </source>
</evidence>
<evidence type="ECO:0000256" key="1">
    <source>
        <dbReference type="ARBA" id="ARBA00000448"/>
    </source>
</evidence>
<evidence type="ECO:0000256" key="12">
    <source>
        <dbReference type="SAM" id="MobiDB-lite"/>
    </source>
</evidence>
<organism evidence="15 16">
    <name type="scientific">Monilinia fructicola</name>
    <name type="common">Brown rot fungus</name>
    <name type="synonym">Ciboria fructicola</name>
    <dbReference type="NCBI Taxonomy" id="38448"/>
    <lineage>
        <taxon>Eukaryota</taxon>
        <taxon>Fungi</taxon>
        <taxon>Dikarya</taxon>
        <taxon>Ascomycota</taxon>
        <taxon>Pezizomycotina</taxon>
        <taxon>Leotiomycetes</taxon>
        <taxon>Helotiales</taxon>
        <taxon>Sclerotiniaceae</taxon>
        <taxon>Monilinia</taxon>
    </lineage>
</organism>
<dbReference type="InterPro" id="IPR026891">
    <property type="entry name" value="Fn3-like"/>
</dbReference>
<keyword evidence="7" id="KW-0325">Glycoprotein</keyword>
<dbReference type="Gene3D" id="3.40.50.1700">
    <property type="entry name" value="Glycoside hydrolase family 3 C-terminal domain"/>
    <property type="match status" value="2"/>
</dbReference>
<dbReference type="InterPro" id="IPR013783">
    <property type="entry name" value="Ig-like_fold"/>
</dbReference>
<dbReference type="VEuPathDB" id="FungiDB:MFRU_025g00600"/>
<dbReference type="SUPFAM" id="SSF51445">
    <property type="entry name" value="(Trans)glycosidases"/>
    <property type="match status" value="1"/>
</dbReference>
<dbReference type="InterPro" id="IPR019800">
    <property type="entry name" value="Glyco_hydro_3_AS"/>
</dbReference>
<dbReference type="PRINTS" id="PR00133">
    <property type="entry name" value="GLHYDRLASE3"/>
</dbReference>
<dbReference type="InterPro" id="IPR001764">
    <property type="entry name" value="Glyco_hydro_3_N"/>
</dbReference>
<dbReference type="SMART" id="SM01217">
    <property type="entry name" value="Fn3_like"/>
    <property type="match status" value="1"/>
</dbReference>
<keyword evidence="9 11" id="KW-0326">Glycosidase</keyword>
<evidence type="ECO:0000256" key="9">
    <source>
        <dbReference type="ARBA" id="ARBA00023295"/>
    </source>
</evidence>
<evidence type="ECO:0000313" key="15">
    <source>
        <dbReference type="EMBL" id="KAA8573254.1"/>
    </source>
</evidence>
<evidence type="ECO:0000256" key="5">
    <source>
        <dbReference type="ARBA" id="ARBA00022729"/>
    </source>
</evidence>
<dbReference type="InterPro" id="IPR036881">
    <property type="entry name" value="Glyco_hydro_3_C_sf"/>
</dbReference>
<dbReference type="SUPFAM" id="SSF52279">
    <property type="entry name" value="Beta-D-glucan exohydrolase, C-terminal domain"/>
    <property type="match status" value="1"/>
</dbReference>
<accession>A0A5M9JUQ4</accession>
<evidence type="ECO:0000256" key="3">
    <source>
        <dbReference type="ARBA" id="ARBA00005336"/>
    </source>
</evidence>
<evidence type="ECO:0000256" key="7">
    <source>
        <dbReference type="ARBA" id="ARBA00023180"/>
    </source>
</evidence>
<keyword evidence="8 11" id="KW-0119">Carbohydrate metabolism</keyword>
<keyword evidence="6 11" id="KW-0378">Hydrolase</keyword>
<evidence type="ECO:0000256" key="8">
    <source>
        <dbReference type="ARBA" id="ARBA00023277"/>
    </source>
</evidence>
<dbReference type="GO" id="GO:0008422">
    <property type="term" value="F:beta-glucosidase activity"/>
    <property type="evidence" value="ECO:0007669"/>
    <property type="project" value="UniProtKB-EC"/>
</dbReference>
<dbReference type="Gene3D" id="3.20.20.300">
    <property type="entry name" value="Glycoside hydrolase, family 3, N-terminal domain"/>
    <property type="match status" value="1"/>
</dbReference>
<reference evidence="15 16" key="1">
    <citation type="submission" date="2019-06" db="EMBL/GenBank/DDBJ databases">
        <title>Genome Sequence of the Brown Rot Fungal Pathogen Monilinia fructicola.</title>
        <authorList>
            <person name="De Miccolis Angelini R.M."/>
            <person name="Landi L."/>
            <person name="Abate D."/>
            <person name="Pollastro S."/>
            <person name="Romanazzi G."/>
            <person name="Faretra F."/>
        </authorList>
    </citation>
    <scope>NUCLEOTIDE SEQUENCE [LARGE SCALE GENOMIC DNA]</scope>
    <source>
        <strain evidence="15 16">Mfrc123</strain>
    </source>
</reference>
<dbReference type="AlphaFoldDB" id="A0A5M9JUQ4"/>
<proteinExistence type="inferred from homology"/>
<dbReference type="PROSITE" id="PS00775">
    <property type="entry name" value="GLYCOSYL_HYDROL_F3"/>
    <property type="match status" value="1"/>
</dbReference>
<feature type="chain" id="PRO_5024331388" description="beta-glucosidase" evidence="13">
    <location>
        <begin position="20"/>
        <end position="874"/>
    </location>
</feature>
<dbReference type="FunFam" id="3.20.20.300:FF:000002">
    <property type="entry name" value="Probable beta-glucosidase"/>
    <property type="match status" value="1"/>
</dbReference>
<dbReference type="Proteomes" id="UP000322873">
    <property type="component" value="Unassembled WGS sequence"/>
</dbReference>
<dbReference type="InterPro" id="IPR017853">
    <property type="entry name" value="GH"/>
</dbReference>
<gene>
    <name evidence="15" type="ORF">EYC84_003746</name>
</gene>
<dbReference type="Pfam" id="PF14310">
    <property type="entry name" value="Fn3-like"/>
    <property type="match status" value="1"/>
</dbReference>
<feature type="region of interest" description="Disordered" evidence="12">
    <location>
        <begin position="686"/>
        <end position="710"/>
    </location>
</feature>
<evidence type="ECO:0000256" key="11">
    <source>
        <dbReference type="RuleBase" id="RU361161"/>
    </source>
</evidence>
<dbReference type="Pfam" id="PF00933">
    <property type="entry name" value="Glyco_hydro_3"/>
    <property type="match status" value="1"/>
</dbReference>
<evidence type="ECO:0000256" key="6">
    <source>
        <dbReference type="ARBA" id="ARBA00022801"/>
    </source>
</evidence>
<dbReference type="Pfam" id="PF01915">
    <property type="entry name" value="Glyco_hydro_3_C"/>
    <property type="match status" value="1"/>
</dbReference>
<sequence>MRSSLPIVSIAVFAASISAQHDGDFSPPSYPSPWMNGKGDWADAYAKAKKFVSQLTLLEKVNLTTGVGWEGESCVGNTGTIPRINFPGICLQDSPLGIRFTDYNSAFPSGMNAAATWSYDLINARGNAMGKEHRGKGIDVQLGPVAGPLGRVPAGGRNWEGFSPDPVLTGLSMAATIEGIQDAGVVACAKHYIMNEQEHFREPGWSNAAYSANLDDKTMHELYLWPFADAVRAGAGAVMCSYNRINQSYGSENSWTLNYLLKNELDFQGFVVSDWWAQHSGVASALAGLDMTMAGDQNLASGNTYWGTWLTNAVLNGTIPQWRLDDMVVRIMSAYYKVGRDTAKVPVNFNSWNLSTYGYQHPLANEGFTQINQHVNVQDSHAKLIREIGAKSTVLLKNKNGTLPLNRPRSIAIIGEDAHDNPGGSKCVRGSWFCNIGTLAMGWGSGTANFPYLISPVTALESTSCKGSYNLFANANSGEAFITVDGNQGDRNNLTLWGNGDALIDYVASINKNTIVVLHTVGPVIVEAYKNHPNVTAILWAGLPGQESGNSLTDVLYGKVNPQAKSIFTWGKSRGDYGVDVEYTISSPDPQMNFNEGVFIDYRHFDAANIEPSYEFGFGLSYTTFSYSNLRIQRKYARPYTPTKGKTSSAPTFGRINYNASAAQYPPGFHKVPLYIYPYLDGPLITNQSDQTPPHSKDSTPQPLLPAGGAPGGNPGLYDELYTVSAKVTNTGRVSGTEIPQLYLSLGGPTDPKVVLRAFDDMNLEPHESDYFTYAITRRDISNWDPVTQNWVISPYPKKIYVGSSSRKLDTVWITNHGKVVVQEVNIRGFIYPIFSCRASPFQVVCDTVEYAWSQYMKFRAARNSHRLVTIFHQ</sequence>
<feature type="signal peptide" evidence="13">
    <location>
        <begin position="1"/>
        <end position="19"/>
    </location>
</feature>
<feature type="domain" description="Fibronectin type III-like" evidence="14">
    <location>
        <begin position="738"/>
        <end position="806"/>
    </location>
</feature>
<comment type="pathway">
    <text evidence="2 11">Glycan metabolism; cellulose degradation.</text>
</comment>
<comment type="catalytic activity">
    <reaction evidence="1 11">
        <text>Hydrolysis of terminal, non-reducing beta-D-glucosyl residues with release of beta-D-glucose.</text>
        <dbReference type="EC" id="3.2.1.21"/>
    </reaction>
</comment>
<evidence type="ECO:0000256" key="13">
    <source>
        <dbReference type="SAM" id="SignalP"/>
    </source>
</evidence>
<evidence type="ECO:0000256" key="10">
    <source>
        <dbReference type="ARBA" id="ARBA00023326"/>
    </source>
</evidence>
<dbReference type="Gene3D" id="2.60.40.10">
    <property type="entry name" value="Immunoglobulins"/>
    <property type="match status" value="1"/>
</dbReference>
<keyword evidence="10 11" id="KW-0624">Polysaccharide degradation</keyword>
<dbReference type="InterPro" id="IPR036962">
    <property type="entry name" value="Glyco_hydro_3_N_sf"/>
</dbReference>
<evidence type="ECO:0000256" key="2">
    <source>
        <dbReference type="ARBA" id="ARBA00004987"/>
    </source>
</evidence>
<dbReference type="EC" id="3.2.1.21" evidence="4 11"/>
<protein>
    <recommendedName>
        <fullName evidence="4 11">beta-glucosidase</fullName>
        <ecNumber evidence="4 11">3.2.1.21</ecNumber>
    </recommendedName>
</protein>
<keyword evidence="16" id="KW-1185">Reference proteome</keyword>
<dbReference type="InterPro" id="IPR050288">
    <property type="entry name" value="Cellulose_deg_GH3"/>
</dbReference>
<dbReference type="PANTHER" id="PTHR42715">
    <property type="entry name" value="BETA-GLUCOSIDASE"/>
    <property type="match status" value="1"/>
</dbReference>
<evidence type="ECO:0000259" key="14">
    <source>
        <dbReference type="SMART" id="SM01217"/>
    </source>
</evidence>
<keyword evidence="5 13" id="KW-0732">Signal</keyword>
<dbReference type="UniPathway" id="UPA00696"/>
<name>A0A5M9JUQ4_MONFR</name>
<dbReference type="GO" id="GO:0030245">
    <property type="term" value="P:cellulose catabolic process"/>
    <property type="evidence" value="ECO:0007669"/>
    <property type="project" value="UniProtKB-UniPathway"/>
</dbReference>
<dbReference type="EMBL" id="VICG01000004">
    <property type="protein sequence ID" value="KAA8573254.1"/>
    <property type="molecule type" value="Genomic_DNA"/>
</dbReference>
<comment type="similarity">
    <text evidence="3 11">Belongs to the glycosyl hydrolase 3 family.</text>
</comment>
<evidence type="ECO:0000313" key="16">
    <source>
        <dbReference type="Proteomes" id="UP000322873"/>
    </source>
</evidence>
<dbReference type="InterPro" id="IPR002772">
    <property type="entry name" value="Glyco_hydro_3_C"/>
</dbReference>
<comment type="caution">
    <text evidence="15">The sequence shown here is derived from an EMBL/GenBank/DDBJ whole genome shotgun (WGS) entry which is preliminary data.</text>
</comment>
<dbReference type="PANTHER" id="PTHR42715:SF29">
    <property type="entry name" value="BETA-GLUCOSIDASE A-RELATED"/>
    <property type="match status" value="1"/>
</dbReference>